<evidence type="ECO:0000256" key="2">
    <source>
        <dbReference type="ARBA" id="ARBA00022614"/>
    </source>
</evidence>
<keyword evidence="3" id="KW-0677">Repeat</keyword>
<dbReference type="Gene3D" id="3.80.10.10">
    <property type="entry name" value="Ribonuclease Inhibitor"/>
    <property type="match status" value="1"/>
</dbReference>
<dbReference type="InterPro" id="IPR032675">
    <property type="entry name" value="LRR_dom_sf"/>
</dbReference>
<dbReference type="Pfam" id="PF08263">
    <property type="entry name" value="LRRNT_2"/>
    <property type="match status" value="1"/>
</dbReference>
<feature type="domain" description="Malectin-like" evidence="5">
    <location>
        <begin position="233"/>
        <end position="378"/>
    </location>
</feature>
<evidence type="ECO:0000313" key="7">
    <source>
        <dbReference type="Proteomes" id="UP001153076"/>
    </source>
</evidence>
<keyword evidence="2" id="KW-0433">Leucine-rich repeat</keyword>
<protein>
    <recommendedName>
        <fullName evidence="8">Malectin-like domain-containing protein</fullName>
    </recommendedName>
</protein>
<dbReference type="Proteomes" id="UP001153076">
    <property type="component" value="Unassembled WGS sequence"/>
</dbReference>
<evidence type="ECO:0000259" key="4">
    <source>
        <dbReference type="Pfam" id="PF08263"/>
    </source>
</evidence>
<dbReference type="EMBL" id="JAKOGI010000038">
    <property type="protein sequence ID" value="KAJ8447398.1"/>
    <property type="molecule type" value="Genomic_DNA"/>
</dbReference>
<evidence type="ECO:0000259" key="5">
    <source>
        <dbReference type="Pfam" id="PF12819"/>
    </source>
</evidence>
<evidence type="ECO:0000256" key="1">
    <source>
        <dbReference type="ARBA" id="ARBA00004167"/>
    </source>
</evidence>
<dbReference type="AlphaFoldDB" id="A0A9Q1KPW8"/>
<dbReference type="PANTHER" id="PTHR45631:SF45">
    <property type="entry name" value="LEUCINE-RICH REPEAT (LRR) FAMILY PROTEIN"/>
    <property type="match status" value="1"/>
</dbReference>
<evidence type="ECO:0008006" key="8">
    <source>
        <dbReference type="Google" id="ProtNLM"/>
    </source>
</evidence>
<proteinExistence type="predicted"/>
<keyword evidence="7" id="KW-1185">Reference proteome</keyword>
<dbReference type="Gene3D" id="2.60.120.430">
    <property type="entry name" value="Galactose-binding lectin"/>
    <property type="match status" value="2"/>
</dbReference>
<dbReference type="PANTHER" id="PTHR45631">
    <property type="entry name" value="OS07G0107800 PROTEIN-RELATED"/>
    <property type="match status" value="1"/>
</dbReference>
<dbReference type="Pfam" id="PF12819">
    <property type="entry name" value="Malectin_like"/>
    <property type="match status" value="2"/>
</dbReference>
<sequence>MDVGFFLNCGASEAIELHGLKYEPDSSFISTGNTTDAKSNSGQLQPILSKVRFFPDKSARKSCYTLPVTKGIKYLVRTTYYYGEFDGGKQPPIFDQIIDGTTWSVVNTTEDYAKGMASYYELVMAAQNRVLAICVARNRQTSGDSSPFISGLEVIALGDTLYKSVDFGKFMLSTVARNTFGWNANDSSEDGIIRDLAKMDGGKFTLGSELDQLWTGSNLNLPLGFVHKVFKNASSNDDQFHRFWVPFEDTSPIVKCQANITPSDFWNMPPIKALKSGTTASRGKSIQIQWPKAPLPGSNYHVSLYFQDNRSPSPFSWRVFSISVNGQTFYTNVNVTTKGVNVYATQWPISAGQAQITLAPAEGAPVGPLINAAEMFQIVPLGGRTNARDVMAMEDMRKSFKNPPSDWTGDPCLPKENSWTGVSCSQTNDLARVASVNLTGKGISGSLSPSIGNLSAIAHL</sequence>
<comment type="caution">
    <text evidence="6">The sequence shown here is derived from an EMBL/GenBank/DDBJ whole genome shotgun (WGS) entry which is preliminary data.</text>
</comment>
<dbReference type="InterPro" id="IPR013210">
    <property type="entry name" value="LRR_N_plant-typ"/>
</dbReference>
<evidence type="ECO:0000256" key="3">
    <source>
        <dbReference type="ARBA" id="ARBA00022737"/>
    </source>
</evidence>
<gene>
    <name evidence="6" type="ORF">Cgig2_019392</name>
</gene>
<dbReference type="OrthoDB" id="1394818at2759"/>
<feature type="domain" description="Malectin-like" evidence="5">
    <location>
        <begin position="7"/>
        <end position="185"/>
    </location>
</feature>
<comment type="subcellular location">
    <subcellularLocation>
        <location evidence="1">Membrane</location>
        <topology evidence="1">Single-pass membrane protein</topology>
    </subcellularLocation>
</comment>
<accession>A0A9Q1KPW8</accession>
<name>A0A9Q1KPW8_9CARY</name>
<evidence type="ECO:0000313" key="6">
    <source>
        <dbReference type="EMBL" id="KAJ8447398.1"/>
    </source>
</evidence>
<feature type="domain" description="Leucine-rich repeat-containing N-terminal plant-type" evidence="4">
    <location>
        <begin position="388"/>
        <end position="425"/>
    </location>
</feature>
<dbReference type="GO" id="GO:0016020">
    <property type="term" value="C:membrane"/>
    <property type="evidence" value="ECO:0007669"/>
    <property type="project" value="UniProtKB-SubCell"/>
</dbReference>
<organism evidence="6 7">
    <name type="scientific">Carnegiea gigantea</name>
    <dbReference type="NCBI Taxonomy" id="171969"/>
    <lineage>
        <taxon>Eukaryota</taxon>
        <taxon>Viridiplantae</taxon>
        <taxon>Streptophyta</taxon>
        <taxon>Embryophyta</taxon>
        <taxon>Tracheophyta</taxon>
        <taxon>Spermatophyta</taxon>
        <taxon>Magnoliopsida</taxon>
        <taxon>eudicotyledons</taxon>
        <taxon>Gunneridae</taxon>
        <taxon>Pentapetalae</taxon>
        <taxon>Caryophyllales</taxon>
        <taxon>Cactineae</taxon>
        <taxon>Cactaceae</taxon>
        <taxon>Cactoideae</taxon>
        <taxon>Echinocereeae</taxon>
        <taxon>Carnegiea</taxon>
    </lineage>
</organism>
<reference evidence="6" key="1">
    <citation type="submission" date="2022-04" db="EMBL/GenBank/DDBJ databases">
        <title>Carnegiea gigantea Genome sequencing and assembly v2.</title>
        <authorList>
            <person name="Copetti D."/>
            <person name="Sanderson M.J."/>
            <person name="Burquez A."/>
            <person name="Wojciechowski M.F."/>
        </authorList>
    </citation>
    <scope>NUCLEOTIDE SEQUENCE</scope>
    <source>
        <strain evidence="6">SGP5-SGP5p</strain>
        <tissue evidence="6">Aerial part</tissue>
    </source>
</reference>
<dbReference type="InterPro" id="IPR024788">
    <property type="entry name" value="Malectin-like_Carb-bd_dom"/>
</dbReference>